<dbReference type="Proteomes" id="UP000249402">
    <property type="component" value="Unassembled WGS sequence"/>
</dbReference>
<evidence type="ECO:0000256" key="1">
    <source>
        <dbReference type="SAM" id="MobiDB-lite"/>
    </source>
</evidence>
<sequence length="141" mass="16032">MPYTWHISDPSIKPLIEKPMSKHSVGAYMKLHTNVGRSFWAVHSYNTRRGSESSAARPPPTDISPPDRDLGAQDGSAEPTVRKQLQDLHEDTTRLLDRLEQAKARFLKQTWADAESQMEIIKSIVQDAQTMIKMHQRLLPS</sequence>
<name>A0A395H738_9EURO</name>
<gene>
    <name evidence="2" type="ORF">BO80DRAFT_268608</name>
</gene>
<dbReference type="VEuPathDB" id="FungiDB:BO80DRAFT_268608"/>
<evidence type="ECO:0000313" key="2">
    <source>
        <dbReference type="EMBL" id="RAL03727.1"/>
    </source>
</evidence>
<reference evidence="2 3" key="1">
    <citation type="submission" date="2018-02" db="EMBL/GenBank/DDBJ databases">
        <title>The genomes of Aspergillus section Nigri reveals drivers in fungal speciation.</title>
        <authorList>
            <consortium name="DOE Joint Genome Institute"/>
            <person name="Vesth T.C."/>
            <person name="Nybo J."/>
            <person name="Theobald S."/>
            <person name="Brandl J."/>
            <person name="Frisvad J.C."/>
            <person name="Nielsen K.F."/>
            <person name="Lyhne E.K."/>
            <person name="Kogle M.E."/>
            <person name="Kuo A."/>
            <person name="Riley R."/>
            <person name="Clum A."/>
            <person name="Nolan M."/>
            <person name="Lipzen A."/>
            <person name="Salamov A."/>
            <person name="Henrissat B."/>
            <person name="Wiebenga A."/>
            <person name="De vries R.P."/>
            <person name="Grigoriev I.V."/>
            <person name="Mortensen U.H."/>
            <person name="Andersen M.R."/>
            <person name="Baker S.E."/>
        </authorList>
    </citation>
    <scope>NUCLEOTIDE SEQUENCE [LARGE SCALE GENOMIC DNA]</scope>
    <source>
        <strain evidence="2 3">CBS 121593</strain>
    </source>
</reference>
<dbReference type="EMBL" id="KZ824426">
    <property type="protein sequence ID" value="RAL03727.1"/>
    <property type="molecule type" value="Genomic_DNA"/>
</dbReference>
<proteinExistence type="predicted"/>
<evidence type="ECO:0000313" key="3">
    <source>
        <dbReference type="Proteomes" id="UP000249402"/>
    </source>
</evidence>
<feature type="region of interest" description="Disordered" evidence="1">
    <location>
        <begin position="47"/>
        <end position="89"/>
    </location>
</feature>
<keyword evidence="3" id="KW-1185">Reference proteome</keyword>
<dbReference type="GeneID" id="37219676"/>
<dbReference type="AlphaFoldDB" id="A0A395H738"/>
<feature type="compositionally biased region" description="Basic and acidic residues" evidence="1">
    <location>
        <begin position="80"/>
        <end position="89"/>
    </location>
</feature>
<protein>
    <submittedName>
        <fullName evidence="2">Uncharacterized protein</fullName>
    </submittedName>
</protein>
<accession>A0A395H738</accession>
<dbReference type="RefSeq" id="XP_025578054.1">
    <property type="nucleotide sequence ID" value="XM_025714811.1"/>
</dbReference>
<organism evidence="2 3">
    <name type="scientific">Aspergillus ibericus CBS 121593</name>
    <dbReference type="NCBI Taxonomy" id="1448316"/>
    <lineage>
        <taxon>Eukaryota</taxon>
        <taxon>Fungi</taxon>
        <taxon>Dikarya</taxon>
        <taxon>Ascomycota</taxon>
        <taxon>Pezizomycotina</taxon>
        <taxon>Eurotiomycetes</taxon>
        <taxon>Eurotiomycetidae</taxon>
        <taxon>Eurotiales</taxon>
        <taxon>Aspergillaceae</taxon>
        <taxon>Aspergillus</taxon>
        <taxon>Aspergillus subgen. Circumdati</taxon>
    </lineage>
</organism>
<dbReference type="OrthoDB" id="4496941at2759"/>
<dbReference type="STRING" id="1448316.A0A395H738"/>